<dbReference type="EMBL" id="GL348718">
    <property type="protein sequence ID" value="EFH50645.1"/>
    <property type="molecule type" value="Genomic_DNA"/>
</dbReference>
<dbReference type="HOGENOM" id="CLU_2149295_0_0_1"/>
<reference evidence="3" key="1">
    <citation type="journal article" date="2011" name="Nat. Genet.">
        <title>The Arabidopsis lyrata genome sequence and the basis of rapid genome size change.</title>
        <authorList>
            <person name="Hu T.T."/>
            <person name="Pattyn P."/>
            <person name="Bakker E.G."/>
            <person name="Cao J."/>
            <person name="Cheng J.-F."/>
            <person name="Clark R.M."/>
            <person name="Fahlgren N."/>
            <person name="Fawcett J.A."/>
            <person name="Grimwood J."/>
            <person name="Gundlach H."/>
            <person name="Haberer G."/>
            <person name="Hollister J.D."/>
            <person name="Ossowski S."/>
            <person name="Ottilar R.P."/>
            <person name="Salamov A.A."/>
            <person name="Schneeberger K."/>
            <person name="Spannagl M."/>
            <person name="Wang X."/>
            <person name="Yang L."/>
            <person name="Nasrallah M.E."/>
            <person name="Bergelson J."/>
            <person name="Carrington J.C."/>
            <person name="Gaut B.S."/>
            <person name="Schmutz J."/>
            <person name="Mayer K.F.X."/>
            <person name="Van de Peer Y."/>
            <person name="Grigoriev I.V."/>
            <person name="Nordborg M."/>
            <person name="Weigel D."/>
            <person name="Guo Y.-L."/>
        </authorList>
    </citation>
    <scope>NUCLEOTIDE SEQUENCE [LARGE SCALE GENOMIC DNA]</scope>
    <source>
        <strain evidence="3">cv. MN47</strain>
    </source>
</reference>
<sequence>MQKKQTSADLSRSTAVRPRRILEKMIPRTEVMRRRGTALGSQHDHRNHQEEGDLEQIYKPKLAPPLREARHLDLKSALRIPQEHQWDSDHGTLKPSHGAGRSRTPERQRIGS</sequence>
<feature type="region of interest" description="Disordered" evidence="1">
    <location>
        <begin position="1"/>
        <end position="58"/>
    </location>
</feature>
<accession>D7M665</accession>
<feature type="compositionally biased region" description="Basic and acidic residues" evidence="1">
    <location>
        <begin position="20"/>
        <end position="33"/>
    </location>
</feature>
<dbReference type="Proteomes" id="UP000008694">
    <property type="component" value="Unassembled WGS sequence"/>
</dbReference>
<evidence type="ECO:0000313" key="3">
    <source>
        <dbReference type="Proteomes" id="UP000008694"/>
    </source>
</evidence>
<feature type="compositionally biased region" description="Basic and acidic residues" evidence="1">
    <location>
        <begin position="42"/>
        <end position="51"/>
    </location>
</feature>
<organism evidence="3">
    <name type="scientific">Arabidopsis lyrata subsp. lyrata</name>
    <name type="common">Lyre-leaved rock-cress</name>
    <dbReference type="NCBI Taxonomy" id="81972"/>
    <lineage>
        <taxon>Eukaryota</taxon>
        <taxon>Viridiplantae</taxon>
        <taxon>Streptophyta</taxon>
        <taxon>Embryophyta</taxon>
        <taxon>Tracheophyta</taxon>
        <taxon>Spermatophyta</taxon>
        <taxon>Magnoliopsida</taxon>
        <taxon>eudicotyledons</taxon>
        <taxon>Gunneridae</taxon>
        <taxon>Pentapetalae</taxon>
        <taxon>rosids</taxon>
        <taxon>malvids</taxon>
        <taxon>Brassicales</taxon>
        <taxon>Brassicaceae</taxon>
        <taxon>Camelineae</taxon>
        <taxon>Arabidopsis</taxon>
    </lineage>
</organism>
<dbReference type="AlphaFoldDB" id="D7M665"/>
<feature type="region of interest" description="Disordered" evidence="1">
    <location>
        <begin position="80"/>
        <end position="112"/>
    </location>
</feature>
<protein>
    <submittedName>
        <fullName evidence="2">Predicted protein</fullName>
    </submittedName>
</protein>
<proteinExistence type="predicted"/>
<evidence type="ECO:0000313" key="2">
    <source>
        <dbReference type="EMBL" id="EFH50645.1"/>
    </source>
</evidence>
<dbReference type="Gramene" id="Al_scaffold_0006_2708">
    <property type="protein sequence ID" value="Al_scaffold_0006_2708"/>
    <property type="gene ID" value="Al_scaffold_0006_2708"/>
</dbReference>
<evidence type="ECO:0000256" key="1">
    <source>
        <dbReference type="SAM" id="MobiDB-lite"/>
    </source>
</evidence>
<keyword evidence="3" id="KW-1185">Reference proteome</keyword>
<feature type="compositionally biased region" description="Polar residues" evidence="1">
    <location>
        <begin position="1"/>
        <end position="14"/>
    </location>
</feature>
<gene>
    <name evidence="2" type="ORF">ARALYDRAFT_662643</name>
</gene>
<feature type="compositionally biased region" description="Basic and acidic residues" evidence="1">
    <location>
        <begin position="103"/>
        <end position="112"/>
    </location>
</feature>
<name>D7M665_ARALL</name>
<feature type="compositionally biased region" description="Basic and acidic residues" evidence="1">
    <location>
        <begin position="80"/>
        <end position="92"/>
    </location>
</feature>